<keyword evidence="1" id="KW-0479">Metal-binding</keyword>
<keyword evidence="7" id="KW-1185">Reference proteome</keyword>
<dbReference type="OrthoDB" id="6108at2759"/>
<comment type="catalytic activity">
    <reaction evidence="1">
        <text>S-ubiquitinyl-[E2 ubiquitin-conjugating enzyme]-L-cysteine + [acceptor protein]-L-lysine = [E2 ubiquitin-conjugating enzyme]-L-cysteine + N(6)-ubiquitinyl-[acceptor protein]-L-lysine.</text>
        <dbReference type="EC" id="2.3.2.27"/>
    </reaction>
</comment>
<comment type="similarity">
    <text evidence="1">Belongs to the LTN1 family.</text>
</comment>
<dbReference type="GO" id="GO:1990112">
    <property type="term" value="C:RQC complex"/>
    <property type="evidence" value="ECO:0007669"/>
    <property type="project" value="UniProtKB-UniRule"/>
</dbReference>
<feature type="compositionally biased region" description="Basic residues" evidence="2">
    <location>
        <begin position="1"/>
        <end position="10"/>
    </location>
</feature>
<dbReference type="Pfam" id="PF23009">
    <property type="entry name" value="UBC_like"/>
    <property type="match status" value="1"/>
</dbReference>
<organism evidence="6 7">
    <name type="scientific">Diversispora eburnea</name>
    <dbReference type="NCBI Taxonomy" id="1213867"/>
    <lineage>
        <taxon>Eukaryota</taxon>
        <taxon>Fungi</taxon>
        <taxon>Fungi incertae sedis</taxon>
        <taxon>Mucoromycota</taxon>
        <taxon>Glomeromycotina</taxon>
        <taxon>Glomeromycetes</taxon>
        <taxon>Diversisporales</taxon>
        <taxon>Diversisporaceae</taxon>
        <taxon>Diversispora</taxon>
    </lineage>
</organism>
<evidence type="ECO:0000313" key="7">
    <source>
        <dbReference type="Proteomes" id="UP000789706"/>
    </source>
</evidence>
<keyword evidence="1" id="KW-0862">Zinc</keyword>
<dbReference type="PANTHER" id="PTHR12389">
    <property type="entry name" value="ZINC FINGER PROTEIN 294"/>
    <property type="match status" value="1"/>
</dbReference>
<comment type="subunit">
    <text evidence="1">Component of the ribosome quality control complex (RQC).</text>
</comment>
<dbReference type="EMBL" id="CAJVPK010000672">
    <property type="protein sequence ID" value="CAG8538344.1"/>
    <property type="molecule type" value="Genomic_DNA"/>
</dbReference>
<dbReference type="GO" id="GO:1990116">
    <property type="term" value="P:ribosome-associated ubiquitin-dependent protein catabolic process"/>
    <property type="evidence" value="ECO:0007669"/>
    <property type="project" value="UniProtKB-UniRule"/>
</dbReference>
<dbReference type="GO" id="GO:0043023">
    <property type="term" value="F:ribosomal large subunit binding"/>
    <property type="evidence" value="ECO:0007669"/>
    <property type="project" value="TreeGrafter"/>
</dbReference>
<evidence type="ECO:0000259" key="4">
    <source>
        <dbReference type="Pfam" id="PF22999"/>
    </source>
</evidence>
<comment type="caution">
    <text evidence="6">The sequence shown here is derived from an EMBL/GenBank/DDBJ whole genome shotgun (WGS) entry which is preliminary data.</text>
</comment>
<dbReference type="InterPro" id="IPR054477">
    <property type="entry name" value="LTN1_E3_ligase_6th"/>
</dbReference>
<keyword evidence="1" id="KW-0833">Ubl conjugation pathway</keyword>
<comment type="pathway">
    <text evidence="1">Protein modification; protein ubiquitination.</text>
</comment>
<dbReference type="Pfam" id="PF22999">
    <property type="entry name" value="LTN1_E3_ligase_6th"/>
    <property type="match status" value="1"/>
</dbReference>
<dbReference type="Pfam" id="PF22958">
    <property type="entry name" value="Ltn1_1st"/>
    <property type="match status" value="1"/>
</dbReference>
<evidence type="ECO:0000259" key="3">
    <source>
        <dbReference type="Pfam" id="PF22958"/>
    </source>
</evidence>
<dbReference type="GO" id="GO:0008270">
    <property type="term" value="F:zinc ion binding"/>
    <property type="evidence" value="ECO:0007669"/>
    <property type="project" value="UniProtKB-KW"/>
</dbReference>
<dbReference type="InterPro" id="IPR054478">
    <property type="entry name" value="LTN1_UBC"/>
</dbReference>
<reference evidence="6" key="1">
    <citation type="submission" date="2021-06" db="EMBL/GenBank/DDBJ databases">
        <authorList>
            <person name="Kallberg Y."/>
            <person name="Tangrot J."/>
            <person name="Rosling A."/>
        </authorList>
    </citation>
    <scope>NUCLEOTIDE SEQUENCE</scope>
    <source>
        <strain evidence="6">AZ414A</strain>
    </source>
</reference>
<dbReference type="GO" id="GO:0072344">
    <property type="term" value="P:rescue of stalled ribosome"/>
    <property type="evidence" value="ECO:0007669"/>
    <property type="project" value="UniProtKB-UniRule"/>
</dbReference>
<feature type="domain" description="E3 ubiquitin-protein ligase listerin HEAT repeat region" evidence="4">
    <location>
        <begin position="1254"/>
        <end position="1465"/>
    </location>
</feature>
<comment type="function">
    <text evidence="1">E3 ubiquitin-protein ligase. Component of the ribosome quality control complex (RQC), a ribosome-associated complex that mediates ubiquitination and extraction of incompletely synthesized nascent chains for proteasomal degradation.</text>
</comment>
<dbReference type="SUPFAM" id="SSF48371">
    <property type="entry name" value="ARM repeat"/>
    <property type="match status" value="1"/>
</dbReference>
<dbReference type="InterPro" id="IPR054476">
    <property type="entry name" value="Ltn1_N"/>
</dbReference>
<evidence type="ECO:0000256" key="2">
    <source>
        <dbReference type="SAM" id="MobiDB-lite"/>
    </source>
</evidence>
<keyword evidence="1" id="KW-0863">Zinc-finger</keyword>
<gene>
    <name evidence="6" type="ORF">DEBURN_LOCUS6484</name>
</gene>
<dbReference type="InterPro" id="IPR039795">
    <property type="entry name" value="LTN1/Rkr1"/>
</dbReference>
<sequence length="1620" mass="188027">MGKTKNKQRVKGNVQPASSSRAAEIIAASGTQIQTGSFAQLLGESPFSTLNSASTDIVDNTGGSNLDSELVLILKRLSKRDPITKLKALEDLETYLKNKDEDNYLVNVTGNWAKFFVKLAIDVDRRIRFSTFSCHLLIVSKIKKKIAPYLKEIIGIWIISLFDQSKDAAFNTEKHIEVLIFGQTEILSTIFEIIINKTPETLSDPRFISKEDMISKYSRVVTSSYYALAHLIDQIPEDSLSKVVQQYNGLLCNAKFWSNLTDQSALVRKSCYNLIKVLTNKWPKMVEDHLEMLTTIYLMSVLNDKDKSVYEELWNSLLVFTKYFPKSWLLASKRKAMLPKLFNFLRCACHGTVTISYPCILPLISNLPQELIDSDPKFYDEFFSNFWKGLSNPVIDRSNSGVFLQAYIECLMYYIFKLENSDDEKQKQIDLIENKFFKLIEMYLVDFKSSASFRTDQMRFCLGREISRFVLKFPNKDISDRFIQKLRDFIVGIIKSGIIPNSDSKEDKENDFKEFCQKLMDLLFYINSTINNEYKDENNVADNFVSPLVENIFQNVLSQCKEYGCSVGLSLLLSNIARDFSFVVLLKKDTNEELKKFLNITLLENISTIPTTCLDYLFELFSFYLFYIQESSDAIQLWINLVSNFDIKCSFDDNNLNKLLIDLTNKMLYQELEFDLRTKVENLLERALLSKVHILKSQTKIEIINILMKAISACALEFDFDETSTISKDIVFSILQMFSKLFKYEEFTEFFLDSDLIFAIWHIFELTFMKTHEYLDQDVTKNIQEYSQICWNQITDASNSHSRKEVIINNIIHQIKSSLLDIHFIASPTDFALRVTKLCSKFHEGDNAKVHEVIVKLLPDEKKWHELCEPFISVPIDSSFSCIDSMILPIIAENINENKELPSNCHWILLELLLMYVICSDNYRSRRSDHHLWDVSHVVESGYQGFREFLEEKDEDYDQIDNLSGLIEAAVRRANGNHSYWTRVLHILCSKVFEYSDISPKCAEEFFDVVTSESYSLNLTTRIAFILSLRPFVETSENFKDFQNKLIKNICNLESSQIFTLKDNKGWPYICLLNATITKDGNILLPPIRFLDLLESIQRWHDTTGSEPWMASNFIHIQVAIAKLLNFMMPSLKELSLFYWVFIFELVRNWLKNDICLELRYEAVHLSVHLINISSFIDQGSRISNDPRDITYDTRESQNLIEEYRVHNSELYNLLSLLLFQEKVNRYKLLSEQYLEYLDILSSACHHLPTSLLVEKKDEIYPLLLVPHEGIQKCAYKLLHVVIMKKALELSEQIEFSVESVIVQLDNGLLSVITDANNVSNLTDDAHKTFGYLLVWRLVFDQFENITFNYKSQITSHLKELDITSKLFDHIFETLGLVGTSAPYDLSKWDIREFYIEGFEIQLSTQIGFPLLCANLYYKALENIPLVVRSWWSECKKRQISVNVESYTEKYFSPIIIQDQLDMIQSEDVKSRLEDEKFSIRVARSSNEIIASYNIDEYIMELSIRMPNNFPLRQAEFGTLERMGTTNVTDLKWAKLPVQTVVNSQNGNMDMALNLFKNNIKLRFQGVDDCTICYSIVSLDDRSLPSKYCHTFRILPVVHFVEDCSNLRFFKTFVIVTDCN</sequence>
<evidence type="ECO:0000313" key="6">
    <source>
        <dbReference type="EMBL" id="CAG8538344.1"/>
    </source>
</evidence>
<name>A0A9N9AQ82_9GLOM</name>
<protein>
    <recommendedName>
        <fullName evidence="1">E3 ubiquitin-protein ligase listerin</fullName>
        <ecNumber evidence="1">2.3.2.27</ecNumber>
    </recommendedName>
    <alternativeName>
        <fullName evidence="1">RING-type E3 ubiquitin transferase listerin</fullName>
    </alternativeName>
</protein>
<dbReference type="GO" id="GO:0005829">
    <property type="term" value="C:cytosol"/>
    <property type="evidence" value="ECO:0007669"/>
    <property type="project" value="UniProtKB-UniRule"/>
</dbReference>
<dbReference type="InterPro" id="IPR011989">
    <property type="entry name" value="ARM-like"/>
</dbReference>
<dbReference type="Proteomes" id="UP000789706">
    <property type="component" value="Unassembled WGS sequence"/>
</dbReference>
<proteinExistence type="inferred from homology"/>
<feature type="domain" description="E3 ubiquitin-protein ligase listerin ubiquitin conjugating" evidence="5">
    <location>
        <begin position="1479"/>
        <end position="1561"/>
    </location>
</feature>
<accession>A0A9N9AQ82</accession>
<feature type="domain" description="E3 ubiquitin-protein ligase listerin N-terminal" evidence="3">
    <location>
        <begin position="66"/>
        <end position="367"/>
    </location>
</feature>
<evidence type="ECO:0000259" key="5">
    <source>
        <dbReference type="Pfam" id="PF23009"/>
    </source>
</evidence>
<evidence type="ECO:0000256" key="1">
    <source>
        <dbReference type="RuleBase" id="RU367090"/>
    </source>
</evidence>
<dbReference type="PANTHER" id="PTHR12389:SF0">
    <property type="entry name" value="E3 UBIQUITIN-PROTEIN LIGASE LISTERIN"/>
    <property type="match status" value="1"/>
</dbReference>
<dbReference type="Gene3D" id="1.25.10.10">
    <property type="entry name" value="Leucine-rich Repeat Variant"/>
    <property type="match status" value="1"/>
</dbReference>
<keyword evidence="1" id="KW-0808">Transferase</keyword>
<dbReference type="EC" id="2.3.2.27" evidence="1"/>
<feature type="region of interest" description="Disordered" evidence="2">
    <location>
        <begin position="1"/>
        <end position="20"/>
    </location>
</feature>
<dbReference type="InterPro" id="IPR016024">
    <property type="entry name" value="ARM-type_fold"/>
</dbReference>
<dbReference type="GO" id="GO:0061630">
    <property type="term" value="F:ubiquitin protein ligase activity"/>
    <property type="evidence" value="ECO:0007669"/>
    <property type="project" value="UniProtKB-UniRule"/>
</dbReference>